<dbReference type="PANTHER" id="PTHR34182">
    <property type="entry name" value="PROTEIN-EXPORT MEMBRANE PROTEIN SECG"/>
    <property type="match status" value="1"/>
</dbReference>
<evidence type="ECO:0000256" key="6">
    <source>
        <dbReference type="ARBA" id="ARBA00022927"/>
    </source>
</evidence>
<evidence type="ECO:0000256" key="10">
    <source>
        <dbReference type="RuleBase" id="RU365087"/>
    </source>
</evidence>
<evidence type="ECO:0000256" key="3">
    <source>
        <dbReference type="ARBA" id="ARBA00022448"/>
    </source>
</evidence>
<evidence type="ECO:0000256" key="2">
    <source>
        <dbReference type="ARBA" id="ARBA00008445"/>
    </source>
</evidence>
<keyword evidence="3 10" id="KW-0813">Transport</keyword>
<keyword evidence="8 10" id="KW-0811">Translocation</keyword>
<dbReference type="PANTHER" id="PTHR34182:SF1">
    <property type="entry name" value="PROTEIN-EXPORT MEMBRANE PROTEIN SECG"/>
    <property type="match status" value="1"/>
</dbReference>
<dbReference type="GO" id="GO:0005886">
    <property type="term" value="C:plasma membrane"/>
    <property type="evidence" value="ECO:0007669"/>
    <property type="project" value="UniProtKB-SubCell"/>
</dbReference>
<keyword evidence="7 10" id="KW-1133">Transmembrane helix</keyword>
<evidence type="ECO:0000313" key="12">
    <source>
        <dbReference type="EMBL" id="HIV85719.1"/>
    </source>
</evidence>
<comment type="similarity">
    <text evidence="2 10">Belongs to the SecG family.</text>
</comment>
<dbReference type="GO" id="GO:0065002">
    <property type="term" value="P:intracellular protein transmembrane transport"/>
    <property type="evidence" value="ECO:0007669"/>
    <property type="project" value="TreeGrafter"/>
</dbReference>
<evidence type="ECO:0000256" key="11">
    <source>
        <dbReference type="SAM" id="MobiDB-lite"/>
    </source>
</evidence>
<name>A0A9D1PPR6_9FIRM</name>
<dbReference type="PRINTS" id="PR01651">
    <property type="entry name" value="SECGEXPORT"/>
</dbReference>
<evidence type="ECO:0000256" key="9">
    <source>
        <dbReference type="ARBA" id="ARBA00023136"/>
    </source>
</evidence>
<evidence type="ECO:0000256" key="1">
    <source>
        <dbReference type="ARBA" id="ARBA00004651"/>
    </source>
</evidence>
<comment type="caution">
    <text evidence="12">The sequence shown here is derived from an EMBL/GenBank/DDBJ whole genome shotgun (WGS) entry which is preliminary data.</text>
</comment>
<evidence type="ECO:0000313" key="13">
    <source>
        <dbReference type="Proteomes" id="UP000824162"/>
    </source>
</evidence>
<dbReference type="GO" id="GO:0043952">
    <property type="term" value="P:protein transport by the Sec complex"/>
    <property type="evidence" value="ECO:0007669"/>
    <property type="project" value="TreeGrafter"/>
</dbReference>
<keyword evidence="5 10" id="KW-0812">Transmembrane</keyword>
<evidence type="ECO:0000256" key="7">
    <source>
        <dbReference type="ARBA" id="ARBA00022989"/>
    </source>
</evidence>
<proteinExistence type="inferred from homology"/>
<keyword evidence="9 10" id="KW-0472">Membrane</keyword>
<dbReference type="GO" id="GO:0015450">
    <property type="term" value="F:protein-transporting ATPase activity"/>
    <property type="evidence" value="ECO:0007669"/>
    <property type="project" value="UniProtKB-UniRule"/>
</dbReference>
<dbReference type="EMBL" id="DXIJ01000055">
    <property type="protein sequence ID" value="HIV85719.1"/>
    <property type="molecule type" value="Genomic_DNA"/>
</dbReference>
<feature type="transmembrane region" description="Helical" evidence="10">
    <location>
        <begin position="57"/>
        <end position="77"/>
    </location>
</feature>
<comment type="subcellular location">
    <subcellularLocation>
        <location evidence="1 10">Cell membrane</location>
        <topology evidence="1 10">Multi-pass membrane protein</topology>
    </subcellularLocation>
</comment>
<reference evidence="12" key="1">
    <citation type="journal article" date="2021" name="PeerJ">
        <title>Extensive microbial diversity within the chicken gut microbiome revealed by metagenomics and culture.</title>
        <authorList>
            <person name="Gilroy R."/>
            <person name="Ravi A."/>
            <person name="Getino M."/>
            <person name="Pursley I."/>
            <person name="Horton D.L."/>
            <person name="Alikhan N.F."/>
            <person name="Baker D."/>
            <person name="Gharbi K."/>
            <person name="Hall N."/>
            <person name="Watson M."/>
            <person name="Adriaenssens E.M."/>
            <person name="Foster-Nyarko E."/>
            <person name="Jarju S."/>
            <person name="Secka A."/>
            <person name="Antonio M."/>
            <person name="Oren A."/>
            <person name="Chaudhuri R.R."/>
            <person name="La Ragione R."/>
            <person name="Hildebrand F."/>
            <person name="Pallen M.J."/>
        </authorList>
    </citation>
    <scope>NUCLEOTIDE SEQUENCE</scope>
    <source>
        <strain evidence="12">5790</strain>
    </source>
</reference>
<comment type="function">
    <text evidence="10">Involved in protein export. Participates in an early event of protein translocation.</text>
</comment>
<dbReference type="NCBIfam" id="TIGR00810">
    <property type="entry name" value="secG"/>
    <property type="match status" value="1"/>
</dbReference>
<accession>A0A9D1PPR6</accession>
<keyword evidence="6 10" id="KW-0653">Protein transport</keyword>
<feature type="transmembrane region" description="Helical" evidence="10">
    <location>
        <begin position="6"/>
        <end position="22"/>
    </location>
</feature>
<reference evidence="12" key="2">
    <citation type="submission" date="2021-04" db="EMBL/GenBank/DDBJ databases">
        <authorList>
            <person name="Gilroy R."/>
        </authorList>
    </citation>
    <scope>NUCLEOTIDE SEQUENCE</scope>
    <source>
        <strain evidence="12">5790</strain>
    </source>
</reference>
<protein>
    <recommendedName>
        <fullName evidence="10">Protein-export membrane protein SecG</fullName>
    </recommendedName>
</protein>
<gene>
    <name evidence="12" type="primary">secG</name>
    <name evidence="12" type="ORF">H9900_02785</name>
</gene>
<sequence length="198" mass="19459">MQTALVIIHVIIALVLTVIVLMQHGKQQGLSGAIAGGAETFFGKNKGRTIDAILKKFTAVFAILFIVSSVVLTIVSVNQYSAQNTDTSAEQGINVTMDENGNLVDEEGNIVMSAEDYAAAEAEAAAGDTADGTDAAADTTTDGAAADTTTADGAADTAADAAADGAAAGDTAADAAADSAADAAADTADTAAGESAAE</sequence>
<keyword evidence="4 10" id="KW-1003">Cell membrane</keyword>
<feature type="region of interest" description="Disordered" evidence="11">
    <location>
        <begin position="122"/>
        <end position="198"/>
    </location>
</feature>
<organism evidence="12 13">
    <name type="scientific">Candidatus Monoglobus merdigallinarum</name>
    <dbReference type="NCBI Taxonomy" id="2838698"/>
    <lineage>
        <taxon>Bacteria</taxon>
        <taxon>Bacillati</taxon>
        <taxon>Bacillota</taxon>
        <taxon>Clostridia</taxon>
        <taxon>Monoglobales</taxon>
        <taxon>Monoglobaceae</taxon>
        <taxon>Monoglobus</taxon>
    </lineage>
</organism>
<evidence type="ECO:0000256" key="5">
    <source>
        <dbReference type="ARBA" id="ARBA00022692"/>
    </source>
</evidence>
<dbReference type="GO" id="GO:0009306">
    <property type="term" value="P:protein secretion"/>
    <property type="evidence" value="ECO:0007669"/>
    <property type="project" value="UniProtKB-UniRule"/>
</dbReference>
<evidence type="ECO:0000256" key="4">
    <source>
        <dbReference type="ARBA" id="ARBA00022475"/>
    </source>
</evidence>
<dbReference type="Pfam" id="PF03840">
    <property type="entry name" value="SecG"/>
    <property type="match status" value="1"/>
</dbReference>
<dbReference type="InterPro" id="IPR004692">
    <property type="entry name" value="SecG"/>
</dbReference>
<dbReference type="AlphaFoldDB" id="A0A9D1PPR6"/>
<dbReference type="Proteomes" id="UP000824162">
    <property type="component" value="Unassembled WGS sequence"/>
</dbReference>
<evidence type="ECO:0000256" key="8">
    <source>
        <dbReference type="ARBA" id="ARBA00023010"/>
    </source>
</evidence>